<dbReference type="RefSeq" id="WP_221047134.1">
    <property type="nucleotide sequence ID" value="NZ_AP019782.1"/>
</dbReference>
<organism evidence="4 5">
    <name type="scientific">Methylogaea oryzae</name>
    <dbReference type="NCBI Taxonomy" id="1295382"/>
    <lineage>
        <taxon>Bacteria</taxon>
        <taxon>Pseudomonadati</taxon>
        <taxon>Pseudomonadota</taxon>
        <taxon>Gammaproteobacteria</taxon>
        <taxon>Methylococcales</taxon>
        <taxon>Methylococcaceae</taxon>
        <taxon>Methylogaea</taxon>
    </lineage>
</organism>
<dbReference type="GO" id="GO:0005524">
    <property type="term" value="F:ATP binding"/>
    <property type="evidence" value="ECO:0007669"/>
    <property type="project" value="InterPro"/>
</dbReference>
<keyword evidence="2" id="KW-0143">Chaperone</keyword>
<feature type="domain" description="HD-CE" evidence="3">
    <location>
        <begin position="53"/>
        <end position="319"/>
    </location>
</feature>
<dbReference type="InterPro" id="IPR056471">
    <property type="entry name" value="HD-CE"/>
</dbReference>
<sequence>MNRRFENTTLWQRTLAIQLDPDPEGPNRSRLRAAYETFRERSGMLAAEIAIDLPDFTVHDVTHLDALWEMAQLIAGPKFPLTPAEAFVLGGAFLIHDLGMGLAAYPAGIAQIENEAIWIDTVSALLKEQSGKVPTQIEIARAPDAIRKHATRSVLRELHAKHAERLALISWSNASNDSREYYLIDDPVLRKTYGPIIGKIAHSHWWAAEKLIEYLPSTIGAPGGFSNDWTVDPIKLACILRTADASHLDERRAPGFLSALRGPVGASADHWVFQEMLYQPRLESDRLVYTSKDSFPVDKASAWWTAFDALNVVDKELRHVDALLADTNRPRLTARGVSYVEDPIRLAKLIGTADWLPVDAKLKVGDVAKLVRTLGGEQLYGKNCFVPLRELIQNASDAVRARRIMEEKPINWGQVTVRIGQDNTGQWVEVEDCGIGMSESVLIGPFLDFGTSFWGTSLMHRELPGLESKGYVSSGQFGIGFYSVFMWGDRVQVITRRAERARDETLILEFQNGLASRPILRKASSSECLHEGGTRVRVWVTDPMFLHQLLAESDTGRPWTLEERCAWLCPTLDVNLFVEAKKTTLVVGASDWISIKGSKLLQRLWGPASRKRDGEVAKLLRTAERNLRTITNSSGHIIGRACITPSPPIFRNYEHVEMSLPGTVTIGGFRSSGLFGICGCLVGTPHTAARNIGVPIAEPAALQQWATEQAAIARKDDLSSEQQAEIASLIRVLNGATKELHIAKSANGWKSAADIASESIDDEVFVVHDASVYLARREHGDFALNKNVFAVEMGMPGILEHQGGDVWIDWPETESREEEWSSDWIFDSRTLQGALIEAIANAWNVPLATVLKNAKQSTDRKEIKREIGCTSSGPVIVSVTVLNRPKHH</sequence>
<evidence type="ECO:0000313" key="5">
    <source>
        <dbReference type="Proteomes" id="UP000824988"/>
    </source>
</evidence>
<evidence type="ECO:0000259" key="3">
    <source>
        <dbReference type="Pfam" id="PF24391"/>
    </source>
</evidence>
<dbReference type="PANTHER" id="PTHR11528">
    <property type="entry name" value="HEAT SHOCK PROTEIN 90 FAMILY MEMBER"/>
    <property type="match status" value="1"/>
</dbReference>
<dbReference type="Pfam" id="PF24391">
    <property type="entry name" value="HD-CE"/>
    <property type="match status" value="1"/>
</dbReference>
<dbReference type="Proteomes" id="UP000824988">
    <property type="component" value="Chromosome"/>
</dbReference>
<dbReference type="InterPro" id="IPR001404">
    <property type="entry name" value="Hsp90_fam"/>
</dbReference>
<evidence type="ECO:0000256" key="1">
    <source>
        <dbReference type="ARBA" id="ARBA00008239"/>
    </source>
</evidence>
<dbReference type="KEGG" id="moz:MoryE10_23430"/>
<proteinExistence type="inferred from homology"/>
<dbReference type="GO" id="GO:0016887">
    <property type="term" value="F:ATP hydrolysis activity"/>
    <property type="evidence" value="ECO:0007669"/>
    <property type="project" value="InterPro"/>
</dbReference>
<reference evidence="4" key="1">
    <citation type="submission" date="2019-06" db="EMBL/GenBank/DDBJ databases">
        <title>Complete genome sequence of Methylogaea oryzae strain JCM16910.</title>
        <authorList>
            <person name="Asakawa S."/>
        </authorList>
    </citation>
    <scope>NUCLEOTIDE SEQUENCE</scope>
    <source>
        <strain evidence="4">E10</strain>
    </source>
</reference>
<dbReference type="GO" id="GO:0140662">
    <property type="term" value="F:ATP-dependent protein folding chaperone"/>
    <property type="evidence" value="ECO:0007669"/>
    <property type="project" value="InterPro"/>
</dbReference>
<evidence type="ECO:0000313" key="4">
    <source>
        <dbReference type="EMBL" id="BBL71737.1"/>
    </source>
</evidence>
<accession>A0A8D4VQ92</accession>
<dbReference type="EMBL" id="AP019782">
    <property type="protein sequence ID" value="BBL71737.1"/>
    <property type="molecule type" value="Genomic_DNA"/>
</dbReference>
<gene>
    <name evidence="4" type="ORF">MoryE10_23430</name>
</gene>
<keyword evidence="5" id="KW-1185">Reference proteome</keyword>
<name>A0A8D4VQ92_9GAMM</name>
<dbReference type="AlphaFoldDB" id="A0A8D4VQ92"/>
<protein>
    <recommendedName>
        <fullName evidence="3">HD-CE domain-containing protein</fullName>
    </recommendedName>
</protein>
<evidence type="ECO:0000256" key="2">
    <source>
        <dbReference type="ARBA" id="ARBA00023186"/>
    </source>
</evidence>
<comment type="similarity">
    <text evidence="1">Belongs to the heat shock protein 90 family.</text>
</comment>
<dbReference type="GO" id="GO:0051082">
    <property type="term" value="F:unfolded protein binding"/>
    <property type="evidence" value="ECO:0007669"/>
    <property type="project" value="InterPro"/>
</dbReference>